<evidence type="ECO:0000256" key="1">
    <source>
        <dbReference type="SAM" id="MobiDB-lite"/>
    </source>
</evidence>
<gene>
    <name evidence="2" type="ORF">N0V84_001441</name>
</gene>
<feature type="region of interest" description="Disordered" evidence="1">
    <location>
        <begin position="77"/>
        <end position="124"/>
    </location>
</feature>
<proteinExistence type="predicted"/>
<feature type="compositionally biased region" description="Polar residues" evidence="1">
    <location>
        <begin position="111"/>
        <end position="124"/>
    </location>
</feature>
<comment type="caution">
    <text evidence="2">The sequence shown here is derived from an EMBL/GenBank/DDBJ whole genome shotgun (WGS) entry which is preliminary data.</text>
</comment>
<dbReference type="Proteomes" id="UP001140502">
    <property type="component" value="Unassembled WGS sequence"/>
</dbReference>
<dbReference type="OrthoDB" id="1678912at2759"/>
<dbReference type="EMBL" id="JAPEUR010000015">
    <property type="protein sequence ID" value="KAJ4328073.1"/>
    <property type="molecule type" value="Genomic_DNA"/>
</dbReference>
<name>A0A9W8WKX0_9HYPO</name>
<protein>
    <submittedName>
        <fullName evidence="2">Uncharacterized protein</fullName>
    </submittedName>
</protein>
<sequence>MPEAEGHSIRQQLSDIETLLRDLPGKVATVLASKWPEVIIDLGGRAAGSESHDLIADFLKPLTQPIQAELDTLRARINTGDSTSFRTPLPTERPKQAAPSATTHRAKHTETGSQPTTPVHDTNQIRIAPDDMGPRMTSTLEKLTAAHGFDQLFEVIPLPISVTADLSEVLTLEGDPDVKANRFMAAGDGVAHVFVADVEANAGF</sequence>
<dbReference type="AlphaFoldDB" id="A0A9W8WKX0"/>
<evidence type="ECO:0000313" key="3">
    <source>
        <dbReference type="Proteomes" id="UP001140502"/>
    </source>
</evidence>
<reference evidence="2" key="1">
    <citation type="submission" date="2022-10" db="EMBL/GenBank/DDBJ databases">
        <title>Tapping the CABI collections for fungal endophytes: first genome assemblies for Collariella, Neodidymelliopsis, Ascochyta clinopodiicola, Didymella pomorum, Didymosphaeria variabile, Neocosmospora piperis and Neocucurbitaria cava.</title>
        <authorList>
            <person name="Hill R."/>
        </authorList>
    </citation>
    <scope>NUCLEOTIDE SEQUENCE</scope>
    <source>
        <strain evidence="2">IMI 366586</strain>
    </source>
</reference>
<accession>A0A9W8WKX0</accession>
<evidence type="ECO:0000313" key="2">
    <source>
        <dbReference type="EMBL" id="KAJ4328073.1"/>
    </source>
</evidence>
<keyword evidence="3" id="KW-1185">Reference proteome</keyword>
<organism evidence="2 3">
    <name type="scientific">Fusarium piperis</name>
    <dbReference type="NCBI Taxonomy" id="1435070"/>
    <lineage>
        <taxon>Eukaryota</taxon>
        <taxon>Fungi</taxon>
        <taxon>Dikarya</taxon>
        <taxon>Ascomycota</taxon>
        <taxon>Pezizomycotina</taxon>
        <taxon>Sordariomycetes</taxon>
        <taxon>Hypocreomycetidae</taxon>
        <taxon>Hypocreales</taxon>
        <taxon>Nectriaceae</taxon>
        <taxon>Fusarium</taxon>
        <taxon>Fusarium solani species complex</taxon>
    </lineage>
</organism>